<comment type="caution">
    <text evidence="1">The sequence shown here is derived from an EMBL/GenBank/DDBJ whole genome shotgun (WGS) entry which is preliminary data.</text>
</comment>
<keyword evidence="2" id="KW-1185">Reference proteome</keyword>
<sequence length="254" mass="28220">MTDHSSVDRIGQCRINKDRRLLAEVSRWRKANDWRDSSRGFQNAPFEDGATVAVRPNEAGFQVWRKPADAPHFTGQPTEYPAESVREAIDMLVALRILPPQFSSAYEAGRSDAAFIANVETRPDRRCRYCGATSGLILVPGNPLTGAGRGHECVDGCKGGQMESTPRHRLTAELRQLADDVEAQRIHFGSYPTLSLGVLASRAELEQMAAYFGSEIQMHDDQIPWTTSTIRLSHSPYGPELQVRAQIQPEDGTR</sequence>
<dbReference type="RefSeq" id="WP_203149667.1">
    <property type="nucleotide sequence ID" value="NZ_JAEVHL010000091.1"/>
</dbReference>
<protein>
    <submittedName>
        <fullName evidence="1">Uncharacterized protein</fullName>
    </submittedName>
</protein>
<proteinExistence type="predicted"/>
<dbReference type="EMBL" id="JAEVHL010000091">
    <property type="protein sequence ID" value="MBM0277228.1"/>
    <property type="molecule type" value="Genomic_DNA"/>
</dbReference>
<evidence type="ECO:0000313" key="1">
    <source>
        <dbReference type="EMBL" id="MBM0277228.1"/>
    </source>
</evidence>
<dbReference type="Proteomes" id="UP000622245">
    <property type="component" value="Unassembled WGS sequence"/>
</dbReference>
<organism evidence="1 2">
    <name type="scientific">Micromonospora tarensis</name>
    <dbReference type="NCBI Taxonomy" id="2806100"/>
    <lineage>
        <taxon>Bacteria</taxon>
        <taxon>Bacillati</taxon>
        <taxon>Actinomycetota</taxon>
        <taxon>Actinomycetes</taxon>
        <taxon>Micromonosporales</taxon>
        <taxon>Micromonosporaceae</taxon>
        <taxon>Micromonospora</taxon>
    </lineage>
</organism>
<accession>A0ABS1YIV1</accession>
<name>A0ABS1YIV1_9ACTN</name>
<gene>
    <name evidence="1" type="ORF">JM949_18435</name>
</gene>
<reference evidence="1 2" key="1">
    <citation type="submission" date="2021-01" db="EMBL/GenBank/DDBJ databases">
        <title>Draft genome sequence of Micromonospora sp. strain STR1s_6.</title>
        <authorList>
            <person name="Karlyshev A."/>
            <person name="Jawad R."/>
        </authorList>
    </citation>
    <scope>NUCLEOTIDE SEQUENCE [LARGE SCALE GENOMIC DNA]</scope>
    <source>
        <strain evidence="1 2">STR1S-6</strain>
    </source>
</reference>
<evidence type="ECO:0000313" key="2">
    <source>
        <dbReference type="Proteomes" id="UP000622245"/>
    </source>
</evidence>